<reference evidence="1" key="1">
    <citation type="submission" date="2020-05" db="EMBL/GenBank/DDBJ databases">
        <title>Mycena genomes resolve the evolution of fungal bioluminescence.</title>
        <authorList>
            <person name="Tsai I.J."/>
        </authorList>
    </citation>
    <scope>NUCLEOTIDE SEQUENCE</scope>
    <source>
        <strain evidence="1">171206Taipei</strain>
    </source>
</reference>
<evidence type="ECO:0000313" key="2">
    <source>
        <dbReference type="Proteomes" id="UP000636479"/>
    </source>
</evidence>
<dbReference type="Proteomes" id="UP000636479">
    <property type="component" value="Unassembled WGS sequence"/>
</dbReference>
<dbReference type="OrthoDB" id="3253623at2759"/>
<evidence type="ECO:0000313" key="1">
    <source>
        <dbReference type="EMBL" id="KAF7293689.1"/>
    </source>
</evidence>
<dbReference type="AlphaFoldDB" id="A0A8H6S6B5"/>
<dbReference type="RefSeq" id="XP_037215852.1">
    <property type="nucleotide sequence ID" value="XM_037368020.1"/>
</dbReference>
<accession>A0A8H6S6B5</accession>
<name>A0A8H6S6B5_9AGAR</name>
<dbReference type="EMBL" id="JACAZF010000010">
    <property type="protein sequence ID" value="KAF7293689.1"/>
    <property type="molecule type" value="Genomic_DNA"/>
</dbReference>
<comment type="caution">
    <text evidence="1">The sequence shown here is derived from an EMBL/GenBank/DDBJ whole genome shotgun (WGS) entry which is preliminary data.</text>
</comment>
<dbReference type="GeneID" id="59350536"/>
<gene>
    <name evidence="1" type="ORF">MIND_01148900</name>
</gene>
<organism evidence="1 2">
    <name type="scientific">Mycena indigotica</name>
    <dbReference type="NCBI Taxonomy" id="2126181"/>
    <lineage>
        <taxon>Eukaryota</taxon>
        <taxon>Fungi</taxon>
        <taxon>Dikarya</taxon>
        <taxon>Basidiomycota</taxon>
        <taxon>Agaricomycotina</taxon>
        <taxon>Agaricomycetes</taxon>
        <taxon>Agaricomycetidae</taxon>
        <taxon>Agaricales</taxon>
        <taxon>Marasmiineae</taxon>
        <taxon>Mycenaceae</taxon>
        <taxon>Mycena</taxon>
    </lineage>
</organism>
<sequence>MAPTHYTCERCPLNGGQNHRVPKLDRVLHQIDVKAQQARDAQAQPELTVDHLANLLTTVVTLDDGIDPRNQLHSKLFSSRDEVQATAPDIPLQYTPVSAADAFDSIQSLLPPKLTLHTMARQTRHENEALLKDTLQRIHAAHRDLDMHHALNDDIRDLRRSLEMATSTVLQAGRLLASIKPPSKAKTGFSVQENEAFKSLLQMVKDEARLLDSLIDVVGRLVPKSVVKDEVQYDSGISPLPKPHWRLRYGGASYDYLGCNLPCYHWN</sequence>
<proteinExistence type="predicted"/>
<keyword evidence="2" id="KW-1185">Reference proteome</keyword>
<protein>
    <submittedName>
        <fullName evidence="1">Uncharacterized protein</fullName>
    </submittedName>
</protein>